<sequence length="131" mass="14971">MSAVQVQYHQEQPWARRGLGVTRQNTAQGFLICPSWVPQQYHVLSCDSRWCNYEVQVRCAHRWSPKLVLLICFLSISCSDCTSSFPMVRLHCGFSHLRRDGLGNADICKMFVKLEVSALVTCVQRPPVLLM</sequence>
<dbReference type="EMBL" id="GBRH01218063">
    <property type="protein sequence ID" value="JAD79832.1"/>
    <property type="molecule type" value="Transcribed_RNA"/>
</dbReference>
<dbReference type="AlphaFoldDB" id="A0A0A9MZZ4"/>
<reference evidence="1" key="2">
    <citation type="journal article" date="2015" name="Data Brief">
        <title>Shoot transcriptome of the giant reed, Arundo donax.</title>
        <authorList>
            <person name="Barrero R.A."/>
            <person name="Guerrero F.D."/>
            <person name="Moolhuijzen P."/>
            <person name="Goolsby J.A."/>
            <person name="Tidwell J."/>
            <person name="Bellgard S.E."/>
            <person name="Bellgard M.I."/>
        </authorList>
    </citation>
    <scope>NUCLEOTIDE SEQUENCE</scope>
    <source>
        <tissue evidence="1">Shoot tissue taken approximately 20 cm above the soil surface</tissue>
    </source>
</reference>
<proteinExistence type="predicted"/>
<name>A0A0A9MZZ4_ARUDO</name>
<organism evidence="1">
    <name type="scientific">Arundo donax</name>
    <name type="common">Giant reed</name>
    <name type="synonym">Donax arundinaceus</name>
    <dbReference type="NCBI Taxonomy" id="35708"/>
    <lineage>
        <taxon>Eukaryota</taxon>
        <taxon>Viridiplantae</taxon>
        <taxon>Streptophyta</taxon>
        <taxon>Embryophyta</taxon>
        <taxon>Tracheophyta</taxon>
        <taxon>Spermatophyta</taxon>
        <taxon>Magnoliopsida</taxon>
        <taxon>Liliopsida</taxon>
        <taxon>Poales</taxon>
        <taxon>Poaceae</taxon>
        <taxon>PACMAD clade</taxon>
        <taxon>Arundinoideae</taxon>
        <taxon>Arundineae</taxon>
        <taxon>Arundo</taxon>
    </lineage>
</organism>
<evidence type="ECO:0000313" key="1">
    <source>
        <dbReference type="EMBL" id="JAD79832.1"/>
    </source>
</evidence>
<accession>A0A0A9MZZ4</accession>
<protein>
    <submittedName>
        <fullName evidence="1">Uncharacterized protein</fullName>
    </submittedName>
</protein>
<reference evidence="1" key="1">
    <citation type="submission" date="2014-09" db="EMBL/GenBank/DDBJ databases">
        <authorList>
            <person name="Magalhaes I.L.F."/>
            <person name="Oliveira U."/>
            <person name="Santos F.R."/>
            <person name="Vidigal T.H.D.A."/>
            <person name="Brescovit A.D."/>
            <person name="Santos A.J."/>
        </authorList>
    </citation>
    <scope>NUCLEOTIDE SEQUENCE</scope>
    <source>
        <tissue evidence="1">Shoot tissue taken approximately 20 cm above the soil surface</tissue>
    </source>
</reference>